<feature type="transmembrane region" description="Helical" evidence="6">
    <location>
        <begin position="333"/>
        <end position="353"/>
    </location>
</feature>
<feature type="transmembrane region" description="Helical" evidence="6">
    <location>
        <begin position="125"/>
        <end position="146"/>
    </location>
</feature>
<dbReference type="AlphaFoldDB" id="A0A9X7VYK1"/>
<evidence type="ECO:0000256" key="6">
    <source>
        <dbReference type="SAM" id="Phobius"/>
    </source>
</evidence>
<feature type="transmembrane region" description="Helical" evidence="6">
    <location>
        <begin position="158"/>
        <end position="178"/>
    </location>
</feature>
<feature type="transmembrane region" description="Helical" evidence="6">
    <location>
        <begin position="421"/>
        <end position="438"/>
    </location>
</feature>
<feature type="transmembrane region" description="Helical" evidence="6">
    <location>
        <begin position="485"/>
        <end position="504"/>
    </location>
</feature>
<protein>
    <submittedName>
        <fullName evidence="7">APC family permease</fullName>
    </submittedName>
</protein>
<evidence type="ECO:0000256" key="3">
    <source>
        <dbReference type="ARBA" id="ARBA00022989"/>
    </source>
</evidence>
<keyword evidence="3 6" id="KW-1133">Transmembrane helix</keyword>
<accession>A0A9X7VYK1</accession>
<keyword evidence="2 6" id="KW-0812">Transmembrane</keyword>
<reference evidence="7 8" key="1">
    <citation type="submission" date="2021-02" db="EMBL/GenBank/DDBJ databases">
        <title>Alicyclobacillus curvatus sp. nov. and Alicyclobacillus mengziensis sp. nov., two acidophilic bacteria isolated from acid mine drainage.</title>
        <authorList>
            <person name="Huang Y."/>
        </authorList>
    </citation>
    <scope>NUCLEOTIDE SEQUENCE [LARGE SCALE GENOMIC DNA]</scope>
    <source>
        <strain evidence="7 8">S30H14</strain>
    </source>
</reference>
<feature type="transmembrane region" description="Helical" evidence="6">
    <location>
        <begin position="273"/>
        <end position="295"/>
    </location>
</feature>
<proteinExistence type="predicted"/>
<dbReference type="PANTHER" id="PTHR47547">
    <property type="match status" value="1"/>
</dbReference>
<feature type="transmembrane region" description="Helical" evidence="6">
    <location>
        <begin position="359"/>
        <end position="381"/>
    </location>
</feature>
<feature type="transmembrane region" description="Helical" evidence="6">
    <location>
        <begin position="231"/>
        <end position="253"/>
    </location>
</feature>
<feature type="compositionally biased region" description="Polar residues" evidence="5">
    <location>
        <begin position="525"/>
        <end position="538"/>
    </location>
</feature>
<dbReference type="GO" id="GO:0022857">
    <property type="term" value="F:transmembrane transporter activity"/>
    <property type="evidence" value="ECO:0007669"/>
    <property type="project" value="InterPro"/>
</dbReference>
<evidence type="ECO:0000256" key="2">
    <source>
        <dbReference type="ARBA" id="ARBA00022692"/>
    </source>
</evidence>
<feature type="transmembrane region" description="Helical" evidence="6">
    <location>
        <begin position="198"/>
        <end position="219"/>
    </location>
</feature>
<organism evidence="7 8">
    <name type="scientific">Alicyclobacillus mengziensis</name>
    <dbReference type="NCBI Taxonomy" id="2931921"/>
    <lineage>
        <taxon>Bacteria</taxon>
        <taxon>Bacillati</taxon>
        <taxon>Bacillota</taxon>
        <taxon>Bacilli</taxon>
        <taxon>Bacillales</taxon>
        <taxon>Alicyclobacillaceae</taxon>
        <taxon>Alicyclobacillus</taxon>
    </lineage>
</organism>
<evidence type="ECO:0000313" key="7">
    <source>
        <dbReference type="EMBL" id="QSO47439.1"/>
    </source>
</evidence>
<feature type="transmembrane region" description="Helical" evidence="6">
    <location>
        <begin position="393"/>
        <end position="415"/>
    </location>
</feature>
<comment type="subcellular location">
    <subcellularLocation>
        <location evidence="1">Membrane</location>
        <topology evidence="1">Multi-pass membrane protein</topology>
    </subcellularLocation>
</comment>
<evidence type="ECO:0000313" key="8">
    <source>
        <dbReference type="Proteomes" id="UP000663505"/>
    </source>
</evidence>
<sequence>MNQEGSFRQRLSLTDLTFIGLGSMVGSGWLFASQRGAQIAGPAAWISWIIGAFAVTLLGLVYAELGGMLPRAGGTVRYPDYSHGPLVGYLTGFASIIAFASVAGIEAEAMRQYADTWWPSLGSNGPTLLGWFVQCVLLVIFFLLNFASVNLFGKSNTIITSIKFIVPTLTIVTLLFFFKPTNFTMHGFAPQGFSGIESAVSTAGIIFAFLGFQQAVAFSSEAKNPQRNVPIAIFLAVFLAAALYILLQTTFVGAMPSSKLGNGWSALSFTSPFANLATVLGMGWLGIIVLADAVVSPSGTANIYLSATSRVIFAWARTGTFFRVFKKVDSKSGVPRPALWLAFFLAVFFTLPFPSWNTLVGVVSSASVLTYILGPISLHAFRLRAPNMPRPFRLKALSIISPASFVVASLIIYWTGWGTDAWLLSAELLMFVIYLIFIKKSPTRISPLQQIKASIWMVAYFAMMMVVSYLGSFGGIKVLPNPWDQVLVVIVSLGVYYWGVYAALPSTAMEFAQDEETQSARVEEMTTSEGMYTETGSP</sequence>
<feature type="transmembrane region" description="Helical" evidence="6">
    <location>
        <begin position="12"/>
        <end position="32"/>
    </location>
</feature>
<dbReference type="Pfam" id="PF13520">
    <property type="entry name" value="AA_permease_2"/>
    <property type="match status" value="1"/>
</dbReference>
<keyword evidence="8" id="KW-1185">Reference proteome</keyword>
<dbReference type="GO" id="GO:0016020">
    <property type="term" value="C:membrane"/>
    <property type="evidence" value="ECO:0007669"/>
    <property type="project" value="UniProtKB-SubCell"/>
</dbReference>
<dbReference type="RefSeq" id="WP_206656790.1">
    <property type="nucleotide sequence ID" value="NZ_CP071182.1"/>
</dbReference>
<name>A0A9X7VYK1_9BACL</name>
<evidence type="ECO:0000256" key="4">
    <source>
        <dbReference type="ARBA" id="ARBA00023136"/>
    </source>
</evidence>
<dbReference type="EMBL" id="CP071182">
    <property type="protein sequence ID" value="QSO47439.1"/>
    <property type="molecule type" value="Genomic_DNA"/>
</dbReference>
<dbReference type="Proteomes" id="UP000663505">
    <property type="component" value="Chromosome"/>
</dbReference>
<feature type="transmembrane region" description="Helical" evidence="6">
    <location>
        <begin position="458"/>
        <end position="479"/>
    </location>
</feature>
<dbReference type="InterPro" id="IPR052962">
    <property type="entry name" value="AA_Transporter_AGT"/>
</dbReference>
<dbReference type="PANTHER" id="PTHR47547:SF1">
    <property type="entry name" value="ASPARTATE-PROTON SYMPORTER"/>
    <property type="match status" value="1"/>
</dbReference>
<dbReference type="PIRSF" id="PIRSF006060">
    <property type="entry name" value="AA_transporter"/>
    <property type="match status" value="1"/>
</dbReference>
<dbReference type="InterPro" id="IPR002293">
    <property type="entry name" value="AA/rel_permease1"/>
</dbReference>
<feature type="transmembrane region" description="Helical" evidence="6">
    <location>
        <begin position="44"/>
        <end position="65"/>
    </location>
</feature>
<dbReference type="Gene3D" id="1.20.1740.10">
    <property type="entry name" value="Amino acid/polyamine transporter I"/>
    <property type="match status" value="1"/>
</dbReference>
<feature type="region of interest" description="Disordered" evidence="5">
    <location>
        <begin position="519"/>
        <end position="538"/>
    </location>
</feature>
<dbReference type="KEGG" id="afx:JZ786_24160"/>
<keyword evidence="4 6" id="KW-0472">Membrane</keyword>
<evidence type="ECO:0000256" key="1">
    <source>
        <dbReference type="ARBA" id="ARBA00004141"/>
    </source>
</evidence>
<gene>
    <name evidence="7" type="ORF">JZ786_24160</name>
</gene>
<feature type="transmembrane region" description="Helical" evidence="6">
    <location>
        <begin position="86"/>
        <end position="105"/>
    </location>
</feature>
<evidence type="ECO:0000256" key="5">
    <source>
        <dbReference type="SAM" id="MobiDB-lite"/>
    </source>
</evidence>